<dbReference type="InterPro" id="IPR038158">
    <property type="entry name" value="H-NOX_domain_sf"/>
</dbReference>
<evidence type="ECO:0000313" key="3">
    <source>
        <dbReference type="EMBL" id="KAK2849213.1"/>
    </source>
</evidence>
<feature type="domain" description="Heme NO-binding" evidence="2">
    <location>
        <begin position="27"/>
        <end position="93"/>
    </location>
</feature>
<gene>
    <name evidence="3" type="ORF">Q5P01_009047</name>
</gene>
<evidence type="ECO:0000256" key="1">
    <source>
        <dbReference type="SAM" id="MobiDB-lite"/>
    </source>
</evidence>
<reference evidence="3" key="1">
    <citation type="submission" date="2023-07" db="EMBL/GenBank/DDBJ databases">
        <title>Chromosome-level Genome Assembly of Striped Snakehead (Channa striata).</title>
        <authorList>
            <person name="Liu H."/>
        </authorList>
    </citation>
    <scope>NUCLEOTIDE SEQUENCE</scope>
    <source>
        <strain evidence="3">Gz</strain>
        <tissue evidence="3">Muscle</tissue>
    </source>
</reference>
<keyword evidence="4" id="KW-1185">Reference proteome</keyword>
<accession>A0AA88SUM1</accession>
<comment type="caution">
    <text evidence="3">The sequence shown here is derived from an EMBL/GenBank/DDBJ whole genome shotgun (WGS) entry which is preliminary data.</text>
</comment>
<dbReference type="AlphaFoldDB" id="A0AA88SUM1"/>
<dbReference type="EMBL" id="JAUPFM010000006">
    <property type="protein sequence ID" value="KAK2849213.1"/>
    <property type="molecule type" value="Genomic_DNA"/>
</dbReference>
<dbReference type="InterPro" id="IPR024096">
    <property type="entry name" value="NO_sig/Golgi_transp_ligand-bd"/>
</dbReference>
<dbReference type="InterPro" id="IPR011644">
    <property type="entry name" value="Heme_NO-bd"/>
</dbReference>
<proteinExistence type="predicted"/>
<feature type="compositionally biased region" description="Basic and acidic residues" evidence="1">
    <location>
        <begin position="125"/>
        <end position="134"/>
    </location>
</feature>
<dbReference type="Gene3D" id="3.90.1520.10">
    <property type="entry name" value="H-NOX domain"/>
    <property type="match status" value="1"/>
</dbReference>
<dbReference type="Proteomes" id="UP001187415">
    <property type="component" value="Unassembled WGS sequence"/>
</dbReference>
<feature type="region of interest" description="Disordered" evidence="1">
    <location>
        <begin position="113"/>
        <end position="134"/>
    </location>
</feature>
<protein>
    <recommendedName>
        <fullName evidence="2">Heme NO-binding domain-containing protein</fullName>
    </recommendedName>
</protein>
<evidence type="ECO:0000259" key="2">
    <source>
        <dbReference type="Pfam" id="PF07700"/>
    </source>
</evidence>
<dbReference type="SUPFAM" id="SSF111126">
    <property type="entry name" value="Ligand-binding domain in the NO signalling and Golgi transport"/>
    <property type="match status" value="1"/>
</dbReference>
<organism evidence="3 4">
    <name type="scientific">Channa striata</name>
    <name type="common">Snakehead murrel</name>
    <name type="synonym">Ophicephalus striatus</name>
    <dbReference type="NCBI Taxonomy" id="64152"/>
    <lineage>
        <taxon>Eukaryota</taxon>
        <taxon>Metazoa</taxon>
        <taxon>Chordata</taxon>
        <taxon>Craniata</taxon>
        <taxon>Vertebrata</taxon>
        <taxon>Euteleostomi</taxon>
        <taxon>Actinopterygii</taxon>
        <taxon>Neopterygii</taxon>
        <taxon>Teleostei</taxon>
        <taxon>Neoteleostei</taxon>
        <taxon>Acanthomorphata</taxon>
        <taxon>Anabantaria</taxon>
        <taxon>Anabantiformes</taxon>
        <taxon>Channoidei</taxon>
        <taxon>Channidae</taxon>
        <taxon>Channa</taxon>
    </lineage>
</organism>
<name>A0AA88SUM1_CHASR</name>
<sequence>MNGLLCESLYDSIKESHRDDECKLVRERPTYQLYGESVIPHIAKAVSGVTGTPQDEPRNSWGVCFLGFVGVYVYDRILKVLDHRVYDFSMALATSMNACVSAAQRCQESCATGDTFQTGPGPEGEDGRGETDTRRDIRQISLERYWIFFMCNLQE</sequence>
<evidence type="ECO:0000313" key="4">
    <source>
        <dbReference type="Proteomes" id="UP001187415"/>
    </source>
</evidence>
<dbReference type="Pfam" id="PF07700">
    <property type="entry name" value="HNOB"/>
    <property type="match status" value="1"/>
</dbReference>
<dbReference type="GO" id="GO:0020037">
    <property type="term" value="F:heme binding"/>
    <property type="evidence" value="ECO:0007669"/>
    <property type="project" value="InterPro"/>
</dbReference>